<evidence type="ECO:0000313" key="3">
    <source>
        <dbReference type="Proteomes" id="UP000003824"/>
    </source>
</evidence>
<dbReference type="Proteomes" id="UP000003824">
    <property type="component" value="Unassembled WGS sequence"/>
</dbReference>
<dbReference type="EMBL" id="DS999641">
    <property type="protein sequence ID" value="EFE71834.2"/>
    <property type="molecule type" value="Genomic_DNA"/>
</dbReference>
<accession>D6A708</accession>
<proteinExistence type="predicted"/>
<feature type="region of interest" description="Disordered" evidence="1">
    <location>
        <begin position="1"/>
        <end position="40"/>
    </location>
</feature>
<gene>
    <name evidence="2" type="ORF">SSFG_07070</name>
</gene>
<dbReference type="AlphaFoldDB" id="D6A708"/>
<organism evidence="2 3">
    <name type="scientific">Streptomyces viridosporus (strain ATCC 14672 / DSM 40746 / JCM 4963 / KCTC 9882 / NRRL B-12104 / FH 1290)</name>
    <name type="common">Streptomyces ghanaensis</name>
    <dbReference type="NCBI Taxonomy" id="566461"/>
    <lineage>
        <taxon>Bacteria</taxon>
        <taxon>Bacillati</taxon>
        <taxon>Actinomycetota</taxon>
        <taxon>Actinomycetes</taxon>
        <taxon>Kitasatosporales</taxon>
        <taxon>Streptomycetaceae</taxon>
        <taxon>Streptomyces</taxon>
    </lineage>
</organism>
<reference evidence="3" key="1">
    <citation type="submission" date="2008-12" db="EMBL/GenBank/DDBJ databases">
        <title>Annotation of Streptomyces ghanaensis ATCC 14672.</title>
        <authorList>
            <consortium name="The Broad Institute Genome Sequencing Platform"/>
            <consortium name="Broad Institute Microbial Sequencing Center"/>
            <person name="Fischbach M."/>
            <person name="Ward D."/>
            <person name="Young S."/>
            <person name="Kodira C.D."/>
            <person name="Zeng Q."/>
            <person name="Koehrsen M."/>
            <person name="Godfrey P."/>
            <person name="Alvarado L."/>
            <person name="Berlin A.M."/>
            <person name="Borenstein D."/>
            <person name="Chen Z."/>
            <person name="Engels R."/>
            <person name="Freedman E."/>
            <person name="Gellesch M."/>
            <person name="Goldberg J."/>
            <person name="Griggs A."/>
            <person name="Gujja S."/>
            <person name="Heiman D.I."/>
            <person name="Hepburn T.A."/>
            <person name="Howarth C."/>
            <person name="Jen D."/>
            <person name="Larson L."/>
            <person name="Lewis B."/>
            <person name="Mehta T."/>
            <person name="Park D."/>
            <person name="Pearson M."/>
            <person name="Roberts A."/>
            <person name="Saif S."/>
            <person name="Shea T.D."/>
            <person name="Shenoy N."/>
            <person name="Sisk P."/>
            <person name="Stolte C."/>
            <person name="Sykes S.N."/>
            <person name="Walk T."/>
            <person name="White J."/>
            <person name="Yandava C."/>
            <person name="Straight P."/>
            <person name="Clardy J."/>
            <person name="Hung D."/>
            <person name="Kolter R."/>
            <person name="Mekalanos J."/>
            <person name="Walker S."/>
            <person name="Walsh C.T."/>
            <person name="Wieland B.L.C."/>
            <person name="Ilzarbe M."/>
            <person name="Galagan J."/>
            <person name="Nusbaum C."/>
            <person name="Birren B."/>
        </authorList>
    </citation>
    <scope>NUCLEOTIDE SEQUENCE [LARGE SCALE GENOMIC DNA]</scope>
    <source>
        <strain evidence="3">ATCC 14672 / DSM 40746 / JCM 4963 / KCTC 9882 / NRRL B-12104 / FH 1290</strain>
    </source>
</reference>
<evidence type="ECO:0000256" key="1">
    <source>
        <dbReference type="SAM" id="MobiDB-lite"/>
    </source>
</evidence>
<dbReference type="eggNOG" id="ENOG50325AJ">
    <property type="taxonomic scope" value="Bacteria"/>
</dbReference>
<sequence>MPRRRGPLEPGGDDDPADHHAQNAGQEPAAEAKKTQGTAVVVHRRREGARRGMYKLPSLLLGETCFLPLLPGVRSVVAVLRLLELVRGAEGGTTLLPE</sequence>
<name>D6A708_STRV1</name>
<protein>
    <submittedName>
        <fullName evidence="2">Predicted protein</fullName>
    </submittedName>
</protein>
<evidence type="ECO:0000313" key="2">
    <source>
        <dbReference type="EMBL" id="EFE71834.2"/>
    </source>
</evidence>